<dbReference type="CDD" id="cd00082">
    <property type="entry name" value="HisKA"/>
    <property type="match status" value="1"/>
</dbReference>
<evidence type="ECO:0000313" key="9">
    <source>
        <dbReference type="Proteomes" id="UP000196027"/>
    </source>
</evidence>
<dbReference type="InterPro" id="IPR053159">
    <property type="entry name" value="Hybrid_Histidine_Kinase"/>
</dbReference>
<dbReference type="InterPro" id="IPR036097">
    <property type="entry name" value="HisK_dim/P_sf"/>
</dbReference>
<feature type="domain" description="Histidine kinase" evidence="7">
    <location>
        <begin position="1564"/>
        <end position="1793"/>
    </location>
</feature>
<dbReference type="InterPro" id="IPR036890">
    <property type="entry name" value="HATPase_C_sf"/>
</dbReference>
<dbReference type="InterPro" id="IPR003018">
    <property type="entry name" value="GAF"/>
</dbReference>
<dbReference type="PANTHER" id="PTHR43642">
    <property type="entry name" value="HYBRID SIGNAL TRANSDUCTION HISTIDINE KINASE G"/>
    <property type="match status" value="1"/>
</dbReference>
<keyword evidence="3" id="KW-0597">Phosphoprotein</keyword>
<keyword evidence="9" id="KW-1185">Reference proteome</keyword>
<dbReference type="KEGG" id="ome:OLMES_0155"/>
<dbReference type="SUPFAM" id="SSF52540">
    <property type="entry name" value="P-loop containing nucleoside triphosphate hydrolases"/>
    <property type="match status" value="1"/>
</dbReference>
<evidence type="ECO:0000256" key="3">
    <source>
        <dbReference type="ARBA" id="ARBA00022553"/>
    </source>
</evidence>
<keyword evidence="4" id="KW-0808">Transferase</keyword>
<dbReference type="InterPro" id="IPR004358">
    <property type="entry name" value="Sig_transdc_His_kin-like_C"/>
</dbReference>
<dbReference type="Gene3D" id="3.40.50.300">
    <property type="entry name" value="P-loop containing nucleotide triphosphate hydrolases"/>
    <property type="match status" value="1"/>
</dbReference>
<dbReference type="InterPro" id="IPR011009">
    <property type="entry name" value="Kinase-like_dom_sf"/>
</dbReference>
<evidence type="ECO:0000256" key="4">
    <source>
        <dbReference type="ARBA" id="ARBA00022679"/>
    </source>
</evidence>
<dbReference type="Pfam" id="PF01590">
    <property type="entry name" value="GAF"/>
    <property type="match status" value="1"/>
</dbReference>
<dbReference type="SUPFAM" id="SSF55874">
    <property type="entry name" value="ATPase domain of HSP90 chaperone/DNA topoisomerase II/histidine kinase"/>
    <property type="match status" value="1"/>
</dbReference>
<dbReference type="PANTHER" id="PTHR43642:SF1">
    <property type="entry name" value="HYBRID SIGNAL TRANSDUCTION HISTIDINE KINASE G"/>
    <property type="match status" value="1"/>
</dbReference>
<evidence type="ECO:0000259" key="6">
    <source>
        <dbReference type="PROSITE" id="PS50011"/>
    </source>
</evidence>
<evidence type="ECO:0000313" key="8">
    <source>
        <dbReference type="EMBL" id="ARU54263.1"/>
    </source>
</evidence>
<dbReference type="GO" id="GO:0000155">
    <property type="term" value="F:phosphorelay sensor kinase activity"/>
    <property type="evidence" value="ECO:0007669"/>
    <property type="project" value="InterPro"/>
</dbReference>
<dbReference type="Gene3D" id="1.10.287.130">
    <property type="match status" value="1"/>
</dbReference>
<accession>A0A1Y0I4E7</accession>
<dbReference type="CDD" id="cd14014">
    <property type="entry name" value="STKc_PknB_like"/>
    <property type="match status" value="1"/>
</dbReference>
<keyword evidence="5 8" id="KW-0418">Kinase</keyword>
<feature type="domain" description="Protein kinase" evidence="6">
    <location>
        <begin position="16"/>
        <end position="280"/>
    </location>
</feature>
<gene>
    <name evidence="8" type="ORF">OLMES_0155</name>
</gene>
<dbReference type="SUPFAM" id="SSF47384">
    <property type="entry name" value="Homodimeric domain of signal transducing histidine kinase"/>
    <property type="match status" value="1"/>
</dbReference>
<dbReference type="Gene3D" id="3.30.450.40">
    <property type="match status" value="1"/>
</dbReference>
<dbReference type="InterPro" id="IPR003594">
    <property type="entry name" value="HATPase_dom"/>
</dbReference>
<dbReference type="PROSITE" id="PS50011">
    <property type="entry name" value="PROTEIN_KINASE_DOM"/>
    <property type="match status" value="1"/>
</dbReference>
<dbReference type="InterPro" id="IPR003661">
    <property type="entry name" value="HisK_dim/P_dom"/>
</dbReference>
<name>A0A1Y0I4E7_9GAMM</name>
<dbReference type="InterPro" id="IPR041664">
    <property type="entry name" value="AAA_16"/>
</dbReference>
<dbReference type="SUPFAM" id="SSF55781">
    <property type="entry name" value="GAF domain-like"/>
    <property type="match status" value="1"/>
</dbReference>
<sequence length="1810" mass="203358">MLCVVEPNLPPNLSGYRITEQLHTDAGTRVYRAIREQDQRSVILRTCGETGSTPSQYSRLAFTREVLGLFRQSNLIGVLDWIDDPQSPWLILEDIQGVDLRQFLALQPNHKLPLDAFLTLAIQLADALSVIHHAQVIHKDLHPGNIVVNPDTLLVQIIDFGLASLLSREQPVLAAPEKLEGVLAYLSPEQTGRMNRALDYRTDFYTLGITFYQMLTGQLPFSADDALGVVYAHMAVQQQPVAERQDDIPVMVSRIVDKLLRKNAEDRYQSASGLKYDLCLCRDSLKRSGSIPVFPLGAQDIADRFQIPQKLYGRAREIDILLQHFQRVVTGQPRLLAVAGYSGIGKSALIHEIHKPIAAHHGIYLSGKFDQFQQNTPYSALKTALKSWLNQVLSLPEVSLSGLRQRLLVDLGESARLLIDFMPEFKPLLGDLTPVAQLGSQETQARFHLLFQRFLATVTQVQPWVLFIDDLQWADRGTLNLLPELFSDVDCRLLVLVAYRDNEVDELHPAMQMLSQIANLAAPNVSNPPPDTVTARAQVETLTLAPLPEIEIRHLLVDALHRSEADVSALASLVHGKAGGNPFFTLEFLKTLYRKNLLDFDLEQRHWHWDLQAIQAESITDNVVELMLERMKALPEDTQQLLQRAACVGSRFDLQTLAVISETGMAECARQLWPALQEGLLLQEGGDWFLGMIGEVHEMSASHTPGLQGVQDHHESPITVDVASQWIPRCKFLHDRMLQAAYESLPEMRRDAIHLNIGRLLYQHWDEGEREREIYAIVEQLNHGVALLEDESERLQLAELNRIAASTARQATVWGAAREFAKIGMSLLTDNHWHTHYALTYDLYDIAAECEYLSGSPEQGETIYSDLIANAQSALDKANPCAEQITQFIGVARYPDAFRRGMEGLAYLGISLPVEDLDAFLAEQDKQFDEALSELSLLGFDQLPELDNPEIETAILILSGLGLTGMLLKKMPIFLACTREALLLSKRYGKCDLTAFALNNYSLILSIQDQYETASQVGRKAIELTKQYPECRMLATIQNGQAGTTIHLKAPYSESIKAHQVGFEIGLANGEVMRAGVNQANILLIKLMDGSSFDSLVSHTALCQKFCESKRIYPYHLPIFARYTASMQSGVYQLADADFSAEQLGVIRNSFFLSFLHQLRFYYFFWNQASEDVLLSAMELAYEYYGQLKSFGFTAELYFVICAVVSRLKGSSTLRLDPKWIEIFDYCRNNLTRLNALYSPNHQHKLLILDALNAQYDGKPLAQVCKLYRQAADHARQYGFTHHQALAHEYYGDVLSEQGLDDLALGQYRQAFEAYQRWQCKSKVDYFAERFGFEPSSAEGHVVQKGSVSWGSEHSAQLHSAATLDYNSIVKSSQAISGELTLRGLIEKVIRVIMENSGAQIGAFILNSDDQPVVEAFVDERSEHPAFLRHQPLADADQLPVSVISLTLRTGDSVNLPDAFHRGDFTQDPYIQRQQSKSLFCTPVAYRDQKIGALYLENTLSTAAFTEARLDTVQLLISQAAISFENARLYETLSELNQTLEQKVDVRTRDLAVANRELEAFSYSVSHDLRAPLRILEGYGTALLEDYHEQIDETGQRYLNRIVAGAQQMAELIHGLLDLARLQRVELRHQSVDLSFIAEDTIKRLRMAEPERDVVVEIQPDMLVEGDQRLLKSVVENLLNNAWKYSAKKPQANIHFGQMPLSASNPELLSDDESGTGDYTVFYVRDNGAGFDMSHREKLFATFQRLHAASEFEGTGVGLATVKRIIERHGGEIWAEAEVNQGATFYFTLNEASKLKDSSKLKEPAIPSQD</sequence>
<dbReference type="InterPro" id="IPR029016">
    <property type="entry name" value="GAF-like_dom_sf"/>
</dbReference>
<evidence type="ECO:0000256" key="2">
    <source>
        <dbReference type="ARBA" id="ARBA00012438"/>
    </source>
</evidence>
<reference evidence="8 9" key="1">
    <citation type="submission" date="2017-05" db="EMBL/GenBank/DDBJ databases">
        <title>Genomic insights into alkan degradation activity of Oleiphilus messinensis.</title>
        <authorList>
            <person name="Kozyavkin S.A."/>
            <person name="Slesarev A.I."/>
            <person name="Golyshin P.N."/>
            <person name="Korzhenkov A."/>
            <person name="Golyshina O.N."/>
            <person name="Toshchakov S.V."/>
        </authorList>
    </citation>
    <scope>NUCLEOTIDE SEQUENCE [LARGE SCALE GENOMIC DNA]</scope>
    <source>
        <strain evidence="8 9">ME102</strain>
    </source>
</reference>
<organism evidence="8 9">
    <name type="scientific">Oleiphilus messinensis</name>
    <dbReference type="NCBI Taxonomy" id="141451"/>
    <lineage>
        <taxon>Bacteria</taxon>
        <taxon>Pseudomonadati</taxon>
        <taxon>Pseudomonadota</taxon>
        <taxon>Gammaproteobacteria</taxon>
        <taxon>Oceanospirillales</taxon>
        <taxon>Oleiphilaceae</taxon>
        <taxon>Oleiphilus</taxon>
    </lineage>
</organism>
<dbReference type="Proteomes" id="UP000196027">
    <property type="component" value="Chromosome"/>
</dbReference>
<dbReference type="Pfam" id="PF02518">
    <property type="entry name" value="HATPase_c"/>
    <property type="match status" value="1"/>
</dbReference>
<dbReference type="InterPro" id="IPR027417">
    <property type="entry name" value="P-loop_NTPase"/>
</dbReference>
<dbReference type="PROSITE" id="PS50109">
    <property type="entry name" value="HIS_KIN"/>
    <property type="match status" value="1"/>
</dbReference>
<dbReference type="FunFam" id="3.30.565.10:FF:000006">
    <property type="entry name" value="Sensor histidine kinase WalK"/>
    <property type="match status" value="1"/>
</dbReference>
<dbReference type="SMART" id="SM00065">
    <property type="entry name" value="GAF"/>
    <property type="match status" value="1"/>
</dbReference>
<dbReference type="Pfam" id="PF13191">
    <property type="entry name" value="AAA_16"/>
    <property type="match status" value="1"/>
</dbReference>
<dbReference type="InterPro" id="IPR011990">
    <property type="entry name" value="TPR-like_helical_dom_sf"/>
</dbReference>
<dbReference type="SMART" id="SM00388">
    <property type="entry name" value="HisKA"/>
    <property type="match status" value="1"/>
</dbReference>
<protein>
    <recommendedName>
        <fullName evidence="2">histidine kinase</fullName>
        <ecNumber evidence="2">2.7.13.3</ecNumber>
    </recommendedName>
</protein>
<dbReference type="GO" id="GO:0005886">
    <property type="term" value="C:plasma membrane"/>
    <property type="evidence" value="ECO:0007669"/>
    <property type="project" value="UniProtKB-ARBA"/>
</dbReference>
<proteinExistence type="predicted"/>
<dbReference type="InterPro" id="IPR005467">
    <property type="entry name" value="His_kinase_dom"/>
</dbReference>
<evidence type="ECO:0000256" key="1">
    <source>
        <dbReference type="ARBA" id="ARBA00000085"/>
    </source>
</evidence>
<dbReference type="EC" id="2.7.13.3" evidence="2"/>
<dbReference type="Gene3D" id="1.25.40.10">
    <property type="entry name" value="Tetratricopeptide repeat domain"/>
    <property type="match status" value="1"/>
</dbReference>
<evidence type="ECO:0000259" key="7">
    <source>
        <dbReference type="PROSITE" id="PS50109"/>
    </source>
</evidence>
<dbReference type="InterPro" id="IPR000719">
    <property type="entry name" value="Prot_kinase_dom"/>
</dbReference>
<dbReference type="Pfam" id="PF00069">
    <property type="entry name" value="Pkinase"/>
    <property type="match status" value="1"/>
</dbReference>
<dbReference type="Gene3D" id="1.10.510.10">
    <property type="entry name" value="Transferase(Phosphotransferase) domain 1"/>
    <property type="match status" value="1"/>
</dbReference>
<dbReference type="EMBL" id="CP021425">
    <property type="protein sequence ID" value="ARU54263.1"/>
    <property type="molecule type" value="Genomic_DNA"/>
</dbReference>
<dbReference type="SMART" id="SM00387">
    <property type="entry name" value="HATPase_c"/>
    <property type="match status" value="1"/>
</dbReference>
<dbReference type="OrthoDB" id="9804645at2"/>
<dbReference type="Gene3D" id="3.30.565.10">
    <property type="entry name" value="Histidine kinase-like ATPase, C-terminal domain"/>
    <property type="match status" value="1"/>
</dbReference>
<evidence type="ECO:0000256" key="5">
    <source>
        <dbReference type="ARBA" id="ARBA00022777"/>
    </source>
</evidence>
<dbReference type="PRINTS" id="PR00344">
    <property type="entry name" value="BCTRLSENSOR"/>
</dbReference>
<comment type="catalytic activity">
    <reaction evidence="1">
        <text>ATP + protein L-histidine = ADP + protein N-phospho-L-histidine.</text>
        <dbReference type="EC" id="2.7.13.3"/>
    </reaction>
</comment>
<dbReference type="Pfam" id="PF00512">
    <property type="entry name" value="HisKA"/>
    <property type="match status" value="1"/>
</dbReference>
<dbReference type="SUPFAM" id="SSF56112">
    <property type="entry name" value="Protein kinase-like (PK-like)"/>
    <property type="match status" value="1"/>
</dbReference>
<dbReference type="GO" id="GO:0005524">
    <property type="term" value="F:ATP binding"/>
    <property type="evidence" value="ECO:0007669"/>
    <property type="project" value="InterPro"/>
</dbReference>